<feature type="transmembrane region" description="Helical" evidence="1">
    <location>
        <begin position="28"/>
        <end position="50"/>
    </location>
</feature>
<proteinExistence type="predicted"/>
<keyword evidence="1" id="KW-0472">Membrane</keyword>
<feature type="transmembrane region" description="Helical" evidence="1">
    <location>
        <begin position="106"/>
        <end position="128"/>
    </location>
</feature>
<accession>A0ABY3PMC4</accession>
<organism evidence="2 3">
    <name type="scientific">Gloeobacter morelensis MG652769</name>
    <dbReference type="NCBI Taxonomy" id="2781736"/>
    <lineage>
        <taxon>Bacteria</taxon>
        <taxon>Bacillati</taxon>
        <taxon>Cyanobacteriota</taxon>
        <taxon>Cyanophyceae</taxon>
        <taxon>Gloeobacterales</taxon>
        <taxon>Gloeobacteraceae</taxon>
        <taxon>Gloeobacter</taxon>
        <taxon>Gloeobacter morelensis</taxon>
    </lineage>
</organism>
<dbReference type="Proteomes" id="UP001054846">
    <property type="component" value="Chromosome"/>
</dbReference>
<reference evidence="2 3" key="1">
    <citation type="journal article" date="2021" name="Genome Biol. Evol.">
        <title>Complete Genome Sequencing of a Novel Gloeobacter Species from a Waterfall Cave in Mexico.</title>
        <authorList>
            <person name="Saw J.H."/>
            <person name="Cardona T."/>
            <person name="Montejano G."/>
        </authorList>
    </citation>
    <scope>NUCLEOTIDE SEQUENCE [LARGE SCALE GENOMIC DNA]</scope>
    <source>
        <strain evidence="2">MG652769</strain>
    </source>
</reference>
<feature type="transmembrane region" description="Helical" evidence="1">
    <location>
        <begin position="79"/>
        <end position="100"/>
    </location>
</feature>
<keyword evidence="1" id="KW-1133">Transmembrane helix</keyword>
<sequence length="135" mass="13952">MTIFWGLAIALLGTTSIACGVFGLSNLYVAHWMPGWTLLAVAIAGGLGFARAWEHFLSRLEVDAAVGANNQSPPPAMPAAPALLSSFWLMALAGVLWVGALDSGGVARLLSAAVAVALALAAALIFLLRPRRTVV</sequence>
<dbReference type="EMBL" id="CP063845">
    <property type="protein sequence ID" value="UFP94847.1"/>
    <property type="molecule type" value="Genomic_DNA"/>
</dbReference>
<name>A0ABY3PMC4_9CYAN</name>
<gene>
    <name evidence="2" type="ORF">ISF26_00940</name>
</gene>
<protein>
    <submittedName>
        <fullName evidence="2">Uncharacterized protein</fullName>
    </submittedName>
</protein>
<evidence type="ECO:0000313" key="3">
    <source>
        <dbReference type="Proteomes" id="UP001054846"/>
    </source>
</evidence>
<evidence type="ECO:0000313" key="2">
    <source>
        <dbReference type="EMBL" id="UFP94847.1"/>
    </source>
</evidence>
<evidence type="ECO:0000256" key="1">
    <source>
        <dbReference type="SAM" id="Phobius"/>
    </source>
</evidence>
<keyword evidence="1" id="KW-0812">Transmembrane</keyword>
<dbReference type="RefSeq" id="WP_230841914.1">
    <property type="nucleotide sequence ID" value="NZ_CP063845.1"/>
</dbReference>
<keyword evidence="3" id="KW-1185">Reference proteome</keyword>